<gene>
    <name evidence="3" type="ORF">AXG93_891s1100</name>
</gene>
<dbReference type="Pfam" id="PF02020">
    <property type="entry name" value="W2"/>
    <property type="match status" value="1"/>
</dbReference>
<dbReference type="GO" id="GO:0005737">
    <property type="term" value="C:cytoplasm"/>
    <property type="evidence" value="ECO:0007669"/>
    <property type="project" value="TreeGrafter"/>
</dbReference>
<dbReference type="InterPro" id="IPR016024">
    <property type="entry name" value="ARM-type_fold"/>
</dbReference>
<keyword evidence="4" id="KW-1185">Reference proteome</keyword>
<dbReference type="GO" id="GO:0016020">
    <property type="term" value="C:membrane"/>
    <property type="evidence" value="ECO:0007669"/>
    <property type="project" value="TreeGrafter"/>
</dbReference>
<feature type="domain" description="W2" evidence="2">
    <location>
        <begin position="233"/>
        <end position="398"/>
    </location>
</feature>
<dbReference type="InterPro" id="IPR057397">
    <property type="entry name" value="HEAT_5MP1_2"/>
</dbReference>
<dbReference type="Gene3D" id="1.25.40.180">
    <property type="match status" value="1"/>
</dbReference>
<proteinExistence type="inferred from homology"/>
<dbReference type="Pfam" id="PF25504">
    <property type="entry name" value="HEAT_5MP1_2"/>
    <property type="match status" value="2"/>
</dbReference>
<dbReference type="InterPro" id="IPR003307">
    <property type="entry name" value="W2_domain"/>
</dbReference>
<dbReference type="InterPro" id="IPR051245">
    <property type="entry name" value="eIF5-mimic_regulator"/>
</dbReference>
<dbReference type="InterPro" id="IPR043510">
    <property type="entry name" value="W2_5MP1/2"/>
</dbReference>
<accession>A0A176VM14</accession>
<dbReference type="PANTHER" id="PTHR14208:SF2">
    <property type="entry name" value="PROTEIN KRASAVIETZ"/>
    <property type="match status" value="1"/>
</dbReference>
<reference evidence="3" key="1">
    <citation type="submission" date="2016-03" db="EMBL/GenBank/DDBJ databases">
        <title>Mechanisms controlling the formation of the plant cell surface in tip-growing cells are functionally conserved among land plants.</title>
        <authorList>
            <person name="Honkanen S."/>
            <person name="Jones V.A."/>
            <person name="Morieri G."/>
            <person name="Champion C."/>
            <person name="Hetherington A.J."/>
            <person name="Kelly S."/>
            <person name="Saint-Marcoux D."/>
            <person name="Proust H."/>
            <person name="Prescott H."/>
            <person name="Dolan L."/>
        </authorList>
    </citation>
    <scope>NUCLEOTIDE SEQUENCE [LARGE SCALE GENOMIC DNA]</scope>
    <source>
        <tissue evidence="3">Whole gametophyte</tissue>
    </source>
</reference>
<evidence type="ECO:0000313" key="3">
    <source>
        <dbReference type="EMBL" id="OAE21362.1"/>
    </source>
</evidence>
<protein>
    <recommendedName>
        <fullName evidence="2">W2 domain-containing protein</fullName>
    </recommendedName>
</protein>
<dbReference type="PROSITE" id="PS51363">
    <property type="entry name" value="W2"/>
    <property type="match status" value="1"/>
</dbReference>
<name>A0A176VM14_MARPO</name>
<organism evidence="3 4">
    <name type="scientific">Marchantia polymorpha subsp. ruderalis</name>
    <dbReference type="NCBI Taxonomy" id="1480154"/>
    <lineage>
        <taxon>Eukaryota</taxon>
        <taxon>Viridiplantae</taxon>
        <taxon>Streptophyta</taxon>
        <taxon>Embryophyta</taxon>
        <taxon>Marchantiophyta</taxon>
        <taxon>Marchantiopsida</taxon>
        <taxon>Marchantiidae</taxon>
        <taxon>Marchantiales</taxon>
        <taxon>Marchantiaceae</taxon>
        <taxon>Marchantia</taxon>
    </lineage>
</organism>
<dbReference type="PANTHER" id="PTHR14208">
    <property type="entry name" value="BASIC LEUCINE ZIPPER AND W2 DOMAIN-CONTAINING PROTEIN"/>
    <property type="match status" value="1"/>
</dbReference>
<evidence type="ECO:0000256" key="1">
    <source>
        <dbReference type="ARBA" id="ARBA00008151"/>
    </source>
</evidence>
<sequence length="398" mass="45315">MATIFASSFGATYVVACGHLYPQLLGSRFADAEEELAVLLLRFLIFRSRHLTVLTCSKEKPTLGGTRIKTRKRNIAVPLDPSSFADAVVQIYLEHQGDLELIAKDVEASDLDFSRYGDTFFEELYGPDDRKKLAVFTALTFSQKLSGLPPETIFSALLSDSLIAKGTVLGFVTDSFKEYLVDNTLDDLIGLLKRAKMEDRLLDFFPMQKRTIEAFAEHFSKEGLGVLVDYNTKKVFDVKLKELRTTLTDQIAENIEPTEVVEMVKQRRRECALPDVDVVRTIWDAIMDAVQWSGKNQQQNSNLALRQVKTWGKLLGTFCTTAKLEMDLMYKIQIHCYEDAKLMKLFPEIIRALYDQDVLAEDTVLVWFRKGTNPKGRQTFVKGLESFVKWLEEAEEED</sequence>
<dbReference type="SUPFAM" id="SSF48371">
    <property type="entry name" value="ARM repeat"/>
    <property type="match status" value="1"/>
</dbReference>
<dbReference type="EMBL" id="LVLJ01003460">
    <property type="protein sequence ID" value="OAE21362.1"/>
    <property type="molecule type" value="Genomic_DNA"/>
</dbReference>
<comment type="similarity">
    <text evidence="1">Belongs to the BZW family.</text>
</comment>
<dbReference type="Proteomes" id="UP000077202">
    <property type="component" value="Unassembled WGS sequence"/>
</dbReference>
<comment type="caution">
    <text evidence="3">The sequence shown here is derived from an EMBL/GenBank/DDBJ whole genome shotgun (WGS) entry which is preliminary data.</text>
</comment>
<dbReference type="FunFam" id="1.25.40.180:FF:000028">
    <property type="entry name" value="ARM repeat superfamily protein"/>
    <property type="match status" value="1"/>
</dbReference>
<evidence type="ECO:0000259" key="2">
    <source>
        <dbReference type="PROSITE" id="PS51363"/>
    </source>
</evidence>
<dbReference type="AlphaFoldDB" id="A0A176VM14"/>
<dbReference type="SMART" id="SM00515">
    <property type="entry name" value="eIF5C"/>
    <property type="match status" value="1"/>
</dbReference>
<dbReference type="CDD" id="cd11560">
    <property type="entry name" value="W2_eIF5C_like"/>
    <property type="match status" value="1"/>
</dbReference>
<evidence type="ECO:0000313" key="4">
    <source>
        <dbReference type="Proteomes" id="UP000077202"/>
    </source>
</evidence>